<dbReference type="EMBL" id="JACIDY010000001">
    <property type="protein sequence ID" value="MBB3938446.1"/>
    <property type="molecule type" value="Genomic_DNA"/>
</dbReference>
<feature type="transmembrane region" description="Helical" evidence="8">
    <location>
        <begin position="30"/>
        <end position="49"/>
    </location>
</feature>
<dbReference type="GO" id="GO:0005886">
    <property type="term" value="C:plasma membrane"/>
    <property type="evidence" value="ECO:0007669"/>
    <property type="project" value="UniProtKB-SubCell"/>
</dbReference>
<evidence type="ECO:0000256" key="4">
    <source>
        <dbReference type="ARBA" id="ARBA00022692"/>
    </source>
</evidence>
<protein>
    <submittedName>
        <fullName evidence="9">Exosortase</fullName>
    </submittedName>
</protein>
<dbReference type="NCBIfam" id="TIGR02602">
    <property type="entry name" value="8TM_EpsH"/>
    <property type="match status" value="1"/>
</dbReference>
<feature type="transmembrane region" description="Helical" evidence="8">
    <location>
        <begin position="113"/>
        <end position="130"/>
    </location>
</feature>
<sequence length="302" mass="32578">MTGAWHISATDRSQAVSGDGHPDVSWYGRYWFLLAVAAAAATPGIISLARNYWSTEQGAAGPIILLTGLWLLRHEGQHTHRLDQPHGETIAPFVLVLTGLFTVAASIVEKQWLQLFGIYCSLIAMLWSIIGSRQLLQLRVPLLYLAFVIPPPDNIFVPLTHALKGLVANGSVSFLSALGYPVARDGVLLYIGQYELVVAAACSGMNSIISLTAIGLFYVYLLHRAHTRYAAVLAVLMIPVALFANGVRVIGLLLLTYYGGDEAGQGIAHDIAGLFIFLVALGTLVLIDRILAPIILRPSSGR</sequence>
<evidence type="ECO:0000256" key="5">
    <source>
        <dbReference type="ARBA" id="ARBA00022801"/>
    </source>
</evidence>
<feature type="transmembrane region" description="Helical" evidence="8">
    <location>
        <begin position="196"/>
        <end position="221"/>
    </location>
</feature>
<evidence type="ECO:0000256" key="1">
    <source>
        <dbReference type="ARBA" id="ARBA00004651"/>
    </source>
</evidence>
<evidence type="ECO:0000256" key="6">
    <source>
        <dbReference type="ARBA" id="ARBA00022989"/>
    </source>
</evidence>
<keyword evidence="2" id="KW-1003">Cell membrane</keyword>
<proteinExistence type="predicted"/>
<comment type="subcellular location">
    <subcellularLocation>
        <location evidence="1">Cell membrane</location>
        <topology evidence="1">Multi-pass membrane protein</topology>
    </subcellularLocation>
</comment>
<dbReference type="NCBIfam" id="TIGR04178">
    <property type="entry name" value="exo_archaeo"/>
    <property type="match status" value="1"/>
</dbReference>
<dbReference type="RefSeq" id="WP_183615408.1">
    <property type="nucleotide sequence ID" value="NZ_JACIDY010000001.1"/>
</dbReference>
<feature type="transmembrane region" description="Helical" evidence="8">
    <location>
        <begin position="271"/>
        <end position="296"/>
    </location>
</feature>
<evidence type="ECO:0000256" key="7">
    <source>
        <dbReference type="ARBA" id="ARBA00023136"/>
    </source>
</evidence>
<comment type="caution">
    <text evidence="9">The sequence shown here is derived from an EMBL/GenBank/DDBJ whole genome shotgun (WGS) entry which is preliminary data.</text>
</comment>
<keyword evidence="6 8" id="KW-1133">Transmembrane helix</keyword>
<evidence type="ECO:0000256" key="2">
    <source>
        <dbReference type="ARBA" id="ARBA00022475"/>
    </source>
</evidence>
<dbReference type="AlphaFoldDB" id="A0A7W6FWR1"/>
<dbReference type="GO" id="GO:0006508">
    <property type="term" value="P:proteolysis"/>
    <property type="evidence" value="ECO:0007669"/>
    <property type="project" value="UniProtKB-KW"/>
</dbReference>
<dbReference type="Proteomes" id="UP000561459">
    <property type="component" value="Unassembled WGS sequence"/>
</dbReference>
<keyword evidence="3" id="KW-0645">Protease</keyword>
<evidence type="ECO:0000256" key="8">
    <source>
        <dbReference type="SAM" id="Phobius"/>
    </source>
</evidence>
<accession>A0A7W6FWR1</accession>
<evidence type="ECO:0000256" key="3">
    <source>
        <dbReference type="ARBA" id="ARBA00022670"/>
    </source>
</evidence>
<keyword evidence="5" id="KW-0378">Hydrolase</keyword>
<feature type="transmembrane region" description="Helical" evidence="8">
    <location>
        <begin position="90"/>
        <end position="107"/>
    </location>
</feature>
<keyword evidence="10" id="KW-1185">Reference proteome</keyword>
<keyword evidence="4 8" id="KW-0812">Transmembrane</keyword>
<feature type="transmembrane region" description="Helical" evidence="8">
    <location>
        <begin position="233"/>
        <end position="259"/>
    </location>
</feature>
<keyword evidence="7 8" id="KW-0472">Membrane</keyword>
<gene>
    <name evidence="9" type="ORF">GGR39_000075</name>
</gene>
<reference evidence="9 10" key="1">
    <citation type="submission" date="2020-08" db="EMBL/GenBank/DDBJ databases">
        <title>Genomic Encyclopedia of Type Strains, Phase IV (KMG-IV): sequencing the most valuable type-strain genomes for metagenomic binning, comparative biology and taxonomic classification.</title>
        <authorList>
            <person name="Goeker M."/>
        </authorList>
    </citation>
    <scope>NUCLEOTIDE SEQUENCE [LARGE SCALE GENOMIC DNA]</scope>
    <source>
        <strain evidence="9 10">DSM 27568</strain>
    </source>
</reference>
<dbReference type="NCBIfam" id="NF035943">
    <property type="entry name" value="exosort_XrtV"/>
    <property type="match status" value="1"/>
</dbReference>
<evidence type="ECO:0000313" key="9">
    <source>
        <dbReference type="EMBL" id="MBB3938446.1"/>
    </source>
</evidence>
<dbReference type="InterPro" id="IPR019127">
    <property type="entry name" value="Exosortase"/>
</dbReference>
<evidence type="ECO:0000313" key="10">
    <source>
        <dbReference type="Proteomes" id="UP000561459"/>
    </source>
</evidence>
<dbReference type="GO" id="GO:0008233">
    <property type="term" value="F:peptidase activity"/>
    <property type="evidence" value="ECO:0007669"/>
    <property type="project" value="UniProtKB-KW"/>
</dbReference>
<dbReference type="InterPro" id="IPR026392">
    <property type="entry name" value="Exo/Archaeosortase_dom"/>
</dbReference>
<organism evidence="9 10">
    <name type="scientific">Novosphingobium fluoreni</name>
    <dbReference type="NCBI Taxonomy" id="1391222"/>
    <lineage>
        <taxon>Bacteria</taxon>
        <taxon>Pseudomonadati</taxon>
        <taxon>Pseudomonadota</taxon>
        <taxon>Alphaproteobacteria</taxon>
        <taxon>Sphingomonadales</taxon>
        <taxon>Sphingomonadaceae</taxon>
        <taxon>Novosphingobium</taxon>
    </lineage>
</organism>
<dbReference type="Pfam" id="PF09721">
    <property type="entry name" value="Exosortase_EpsH"/>
    <property type="match status" value="1"/>
</dbReference>
<name>A0A7W6FWR1_9SPHN</name>
<dbReference type="InterPro" id="IPR013426">
    <property type="entry name" value="EpsH-like"/>
</dbReference>